<dbReference type="Proteomes" id="UP000277928">
    <property type="component" value="Unassembled WGS sequence"/>
</dbReference>
<evidence type="ECO:0008006" key="4">
    <source>
        <dbReference type="Google" id="ProtNLM"/>
    </source>
</evidence>
<protein>
    <recommendedName>
        <fullName evidence="4">Reverse transcriptase domain-containing protein</fullName>
    </recommendedName>
</protein>
<feature type="compositionally biased region" description="Basic and acidic residues" evidence="1">
    <location>
        <begin position="86"/>
        <end position="100"/>
    </location>
</feature>
<dbReference type="OMA" id="KTDYMAC"/>
<keyword evidence="3" id="KW-1185">Reference proteome</keyword>
<organism evidence="2 3">
    <name type="scientific">Litomosoides sigmodontis</name>
    <name type="common">Filarial nematode worm</name>
    <dbReference type="NCBI Taxonomy" id="42156"/>
    <lineage>
        <taxon>Eukaryota</taxon>
        <taxon>Metazoa</taxon>
        <taxon>Ecdysozoa</taxon>
        <taxon>Nematoda</taxon>
        <taxon>Chromadorea</taxon>
        <taxon>Rhabditida</taxon>
        <taxon>Spirurina</taxon>
        <taxon>Spiruromorpha</taxon>
        <taxon>Filarioidea</taxon>
        <taxon>Onchocercidae</taxon>
        <taxon>Litomosoides</taxon>
    </lineage>
</organism>
<accession>A0A3P7JRX3</accession>
<dbReference type="AlphaFoldDB" id="A0A3P7JRX3"/>
<feature type="non-terminal residue" evidence="2">
    <location>
        <position position="1"/>
    </location>
</feature>
<proteinExistence type="predicted"/>
<evidence type="ECO:0000313" key="2">
    <source>
        <dbReference type="EMBL" id="VDM93674.1"/>
    </source>
</evidence>
<dbReference type="OrthoDB" id="418748at2759"/>
<reference evidence="2 3" key="1">
    <citation type="submission" date="2018-08" db="EMBL/GenBank/DDBJ databases">
        <authorList>
            <person name="Laetsch R D."/>
            <person name="Stevens L."/>
            <person name="Kumar S."/>
            <person name="Blaxter L. M."/>
        </authorList>
    </citation>
    <scope>NUCLEOTIDE SEQUENCE [LARGE SCALE GENOMIC DNA]</scope>
</reference>
<evidence type="ECO:0000313" key="3">
    <source>
        <dbReference type="Proteomes" id="UP000277928"/>
    </source>
</evidence>
<evidence type="ECO:0000256" key="1">
    <source>
        <dbReference type="SAM" id="MobiDB-lite"/>
    </source>
</evidence>
<name>A0A3P7JRX3_LITSI</name>
<feature type="region of interest" description="Disordered" evidence="1">
    <location>
        <begin position="79"/>
        <end position="100"/>
    </location>
</feature>
<dbReference type="EMBL" id="UYRX01002970">
    <property type="protein sequence ID" value="VDM93674.1"/>
    <property type="molecule type" value="Genomic_DNA"/>
</dbReference>
<gene>
    <name evidence="2" type="ORF">NLS_LOCUS10223</name>
</gene>
<sequence length="100" mass="11229">DTVSAHIQDQPPWLMMYADDIALIAENRLTLERKVNLWKGHWCGLRPQNTAQAQGADIQEHRPTGSFIRQRMLASTISAHSGASRHGNEDAEVDVRRNAV</sequence>